<accession>A0A1G2E188</accession>
<sequence length="60" mass="7050">MRVKKELKEPSQKVKEIFDRRIKGEKIAEIGKVFGISKQAIWDHFQRRGGDPFRPIDPNT</sequence>
<name>A0A1G2E188_9BACT</name>
<evidence type="ECO:0000313" key="1">
    <source>
        <dbReference type="EMBL" id="OGZ19634.1"/>
    </source>
</evidence>
<dbReference type="Proteomes" id="UP000177360">
    <property type="component" value="Unassembled WGS sequence"/>
</dbReference>
<evidence type="ECO:0008006" key="3">
    <source>
        <dbReference type="Google" id="ProtNLM"/>
    </source>
</evidence>
<gene>
    <name evidence="1" type="ORF">A2626_02780</name>
</gene>
<protein>
    <recommendedName>
        <fullName evidence="3">Resolvase HTH domain-containing protein</fullName>
    </recommendedName>
</protein>
<reference evidence="1 2" key="1">
    <citation type="journal article" date="2016" name="Nat. Commun.">
        <title>Thousands of microbial genomes shed light on interconnected biogeochemical processes in an aquifer system.</title>
        <authorList>
            <person name="Anantharaman K."/>
            <person name="Brown C.T."/>
            <person name="Hug L.A."/>
            <person name="Sharon I."/>
            <person name="Castelle C.J."/>
            <person name="Probst A.J."/>
            <person name="Thomas B.C."/>
            <person name="Singh A."/>
            <person name="Wilkins M.J."/>
            <person name="Karaoz U."/>
            <person name="Brodie E.L."/>
            <person name="Williams K.H."/>
            <person name="Hubbard S.S."/>
            <person name="Banfield J.F."/>
        </authorList>
    </citation>
    <scope>NUCLEOTIDE SEQUENCE [LARGE SCALE GENOMIC DNA]</scope>
</reference>
<dbReference type="EMBL" id="MHLZ01000025">
    <property type="protein sequence ID" value="OGZ19634.1"/>
    <property type="molecule type" value="Genomic_DNA"/>
</dbReference>
<proteinExistence type="predicted"/>
<organism evidence="1 2">
    <name type="scientific">Candidatus Nealsonbacteria bacterium RIFCSPHIGHO2_01_FULL_38_55</name>
    <dbReference type="NCBI Taxonomy" id="1801664"/>
    <lineage>
        <taxon>Bacteria</taxon>
        <taxon>Candidatus Nealsoniibacteriota</taxon>
    </lineage>
</organism>
<evidence type="ECO:0000313" key="2">
    <source>
        <dbReference type="Proteomes" id="UP000177360"/>
    </source>
</evidence>
<dbReference type="AlphaFoldDB" id="A0A1G2E188"/>
<comment type="caution">
    <text evidence="1">The sequence shown here is derived from an EMBL/GenBank/DDBJ whole genome shotgun (WGS) entry which is preliminary data.</text>
</comment>